<keyword evidence="2" id="KW-0560">Oxidoreductase</keyword>
<dbReference type="PANTHER" id="PTHR43639">
    <property type="entry name" value="OXIDOREDUCTASE, SHORT-CHAIN DEHYDROGENASE/REDUCTASE FAMILY (AFU_ORTHOLOGUE AFUA_5G02870)"/>
    <property type="match status" value="1"/>
</dbReference>
<dbReference type="PROSITE" id="PS00061">
    <property type="entry name" value="ADH_SHORT"/>
    <property type="match status" value="1"/>
</dbReference>
<evidence type="ECO:0000313" key="3">
    <source>
        <dbReference type="EMBL" id="OAP57933.1"/>
    </source>
</evidence>
<dbReference type="Proteomes" id="UP000078343">
    <property type="component" value="Unassembled WGS sequence"/>
</dbReference>
<dbReference type="Pfam" id="PF13561">
    <property type="entry name" value="adh_short_C2"/>
    <property type="match status" value="1"/>
</dbReference>
<dbReference type="Gene3D" id="3.40.50.720">
    <property type="entry name" value="NAD(P)-binding Rossmann-like Domain"/>
    <property type="match status" value="1"/>
</dbReference>
<accession>A0A178ZFG2</accession>
<dbReference type="AlphaFoldDB" id="A0A178ZFG2"/>
<protein>
    <recommendedName>
        <fullName evidence="5">Alcohol dehydrogenase</fullName>
    </recommendedName>
</protein>
<evidence type="ECO:0000256" key="1">
    <source>
        <dbReference type="ARBA" id="ARBA00022857"/>
    </source>
</evidence>
<dbReference type="InterPro" id="IPR036291">
    <property type="entry name" value="NAD(P)-bd_dom_sf"/>
</dbReference>
<dbReference type="PRINTS" id="PR00081">
    <property type="entry name" value="GDHRDH"/>
</dbReference>
<comment type="caution">
    <text evidence="3">The sequence shown here is derived from an EMBL/GenBank/DDBJ whole genome shotgun (WGS) entry which is preliminary data.</text>
</comment>
<keyword evidence="1" id="KW-0521">NADP</keyword>
<gene>
    <name evidence="3" type="ORF">AYL99_08671</name>
</gene>
<dbReference type="EMBL" id="LVYI01000007">
    <property type="protein sequence ID" value="OAP57933.1"/>
    <property type="molecule type" value="Genomic_DNA"/>
</dbReference>
<dbReference type="InterPro" id="IPR002347">
    <property type="entry name" value="SDR_fam"/>
</dbReference>
<dbReference type="PRINTS" id="PR00080">
    <property type="entry name" value="SDRFAMILY"/>
</dbReference>
<organism evidence="3 4">
    <name type="scientific">Fonsecaea erecta</name>
    <dbReference type="NCBI Taxonomy" id="1367422"/>
    <lineage>
        <taxon>Eukaryota</taxon>
        <taxon>Fungi</taxon>
        <taxon>Dikarya</taxon>
        <taxon>Ascomycota</taxon>
        <taxon>Pezizomycotina</taxon>
        <taxon>Eurotiomycetes</taxon>
        <taxon>Chaetothyriomycetidae</taxon>
        <taxon>Chaetothyriales</taxon>
        <taxon>Herpotrichiellaceae</taxon>
        <taxon>Fonsecaea</taxon>
    </lineage>
</organism>
<dbReference type="STRING" id="1367422.A0A178ZFG2"/>
<evidence type="ECO:0000256" key="2">
    <source>
        <dbReference type="ARBA" id="ARBA00023002"/>
    </source>
</evidence>
<evidence type="ECO:0000313" key="4">
    <source>
        <dbReference type="Proteomes" id="UP000078343"/>
    </source>
</evidence>
<keyword evidence="4" id="KW-1185">Reference proteome</keyword>
<dbReference type="PANTHER" id="PTHR43639:SF5">
    <property type="entry name" value="OXIDOREDUCTASE, SHORT-CHAIN DEHYDROGENASE_REDUCTASE FAMILY (AFU_ORTHOLOGUE AFUA_6G09140)"/>
    <property type="match status" value="1"/>
</dbReference>
<dbReference type="GeneID" id="30012839"/>
<dbReference type="SUPFAM" id="SSF51735">
    <property type="entry name" value="NAD(P)-binding Rossmann-fold domains"/>
    <property type="match status" value="1"/>
</dbReference>
<reference evidence="3 4" key="1">
    <citation type="submission" date="2016-04" db="EMBL/GenBank/DDBJ databases">
        <title>Draft genome of Fonsecaea erecta CBS 125763.</title>
        <authorList>
            <person name="Weiss V.A."/>
            <person name="Vicente V.A."/>
            <person name="Raittz R.T."/>
            <person name="Moreno L.F."/>
            <person name="De Souza E.M."/>
            <person name="Pedrosa F.O."/>
            <person name="Steffens M.B."/>
            <person name="Faoro H."/>
            <person name="Tadra-Sfeir M.Z."/>
            <person name="Najafzadeh M.J."/>
            <person name="Felipe M.S."/>
            <person name="Teixeira M."/>
            <person name="Sun J."/>
            <person name="Xi L."/>
            <person name="Gomes R."/>
            <person name="De Azevedo C.M."/>
            <person name="Salgado C.G."/>
            <person name="Da Silva M.B."/>
            <person name="Nascimento M.F."/>
            <person name="Queiroz-Telles F."/>
            <person name="Attili D.S."/>
            <person name="Gorbushina A."/>
        </authorList>
    </citation>
    <scope>NUCLEOTIDE SEQUENCE [LARGE SCALE GENOMIC DNA]</scope>
    <source>
        <strain evidence="3 4">CBS 125763</strain>
    </source>
</reference>
<evidence type="ECO:0008006" key="5">
    <source>
        <dbReference type="Google" id="ProtNLM"/>
    </source>
</evidence>
<name>A0A178ZFG2_9EURO</name>
<dbReference type="InterPro" id="IPR020904">
    <property type="entry name" value="Sc_DH/Rdtase_CS"/>
</dbReference>
<sequence>MGRLEGKVAIITGAGSGFGEAIAHGFVQEGAKVLVADIAVASGQRVVEEIANKKYPGNGEAVFLDFNVTKRSDWERGLELAKSKFGKLDIVVNNAGTTYRKQPSLEVSEADFDKIIAVNIKSVYLSVSVIMPYFVSLKSGVFLGTSSVAGTRVRPGQVFYGGTKGFMNTVTQGLAAEYGPDGIRVNSICPLRGATGLLEMFSGVPDTPEERAKFALSVPLRRMSEPNDIKNAAIYLASDEAAFVSGVNLPVDGGRLAV</sequence>
<dbReference type="GO" id="GO:0016491">
    <property type="term" value="F:oxidoreductase activity"/>
    <property type="evidence" value="ECO:0007669"/>
    <property type="project" value="UniProtKB-KW"/>
</dbReference>
<dbReference type="OrthoDB" id="294295at2759"/>
<dbReference type="RefSeq" id="XP_018691300.1">
    <property type="nucleotide sequence ID" value="XM_018840179.1"/>
</dbReference>
<proteinExistence type="predicted"/>
<dbReference type="NCBIfam" id="NF005559">
    <property type="entry name" value="PRK07231.1"/>
    <property type="match status" value="1"/>
</dbReference>
<dbReference type="FunFam" id="3.40.50.720:FF:000084">
    <property type="entry name" value="Short-chain dehydrogenase reductase"/>
    <property type="match status" value="1"/>
</dbReference>